<protein>
    <submittedName>
        <fullName evidence="2">Low temperature requirement protein A</fullName>
    </submittedName>
</protein>
<name>A0ABT8MP93_9BACL</name>
<feature type="transmembrane region" description="Helical" evidence="1">
    <location>
        <begin position="194"/>
        <end position="211"/>
    </location>
</feature>
<sequence length="363" mass="42392">MIHKRVLWLELFFDLIFVAAIAKATHVLLHLENGIIPGEYLFKFVLIFIPIWWSWVGQTLYTNRFGEDRLSHRLFMILQMFFMVVLTASLSPDFDNYYIPFLIGYIGVRMVTALQYIYTIRSLKGPSRAVAKHLGFGFLIGIFISLLSVFFDSWLRYFILYLGIIIDLFIPILNRKHLEKVPVNTPHLLERFGLLTIILFGESIVSLVAIFETEAFLWSEAVLIFLAFLVIIAMWWQYFDNLEKKIDKEAVTSGQVIIYGHLFILMSLSLFAAVIQMSYLYEVEPIFLLVLTFSTAFVYFLATTAVFHKYRRPEHRLQVWHLLLFLAILISFLIFNLLVSVSVLVLLTELLIFFIVYTVFTTK</sequence>
<feature type="transmembrane region" description="Helical" evidence="1">
    <location>
        <begin position="7"/>
        <end position="29"/>
    </location>
</feature>
<evidence type="ECO:0000256" key="1">
    <source>
        <dbReference type="SAM" id="Phobius"/>
    </source>
</evidence>
<feature type="transmembrane region" description="Helical" evidence="1">
    <location>
        <begin position="256"/>
        <end position="280"/>
    </location>
</feature>
<feature type="transmembrane region" description="Helical" evidence="1">
    <location>
        <begin position="130"/>
        <end position="151"/>
    </location>
</feature>
<reference evidence="2 3" key="1">
    <citation type="submission" date="2023-06" db="EMBL/GenBank/DDBJ databases">
        <title>Novel species in genus Planococcus.</title>
        <authorList>
            <person name="Ning S."/>
        </authorList>
    </citation>
    <scope>NUCLEOTIDE SEQUENCE [LARGE SCALE GENOMIC DNA]</scope>
    <source>
        <strain evidence="2 3">N064</strain>
    </source>
</reference>
<feature type="transmembrane region" description="Helical" evidence="1">
    <location>
        <begin position="286"/>
        <end position="307"/>
    </location>
</feature>
<proteinExistence type="predicted"/>
<feature type="transmembrane region" description="Helical" evidence="1">
    <location>
        <begin position="41"/>
        <end position="62"/>
    </location>
</feature>
<feature type="transmembrane region" description="Helical" evidence="1">
    <location>
        <begin position="341"/>
        <end position="360"/>
    </location>
</feature>
<accession>A0ABT8MP93</accession>
<feature type="transmembrane region" description="Helical" evidence="1">
    <location>
        <begin position="157"/>
        <end position="173"/>
    </location>
</feature>
<dbReference type="EMBL" id="JAUJWW010000002">
    <property type="protein sequence ID" value="MDN7226714.1"/>
    <property type="molecule type" value="Genomic_DNA"/>
</dbReference>
<feature type="transmembrane region" description="Helical" evidence="1">
    <location>
        <begin position="319"/>
        <end position="335"/>
    </location>
</feature>
<dbReference type="Proteomes" id="UP001172054">
    <property type="component" value="Unassembled WGS sequence"/>
</dbReference>
<dbReference type="PANTHER" id="PTHR36840">
    <property type="entry name" value="BLL5714 PROTEIN"/>
    <property type="match status" value="1"/>
</dbReference>
<dbReference type="Pfam" id="PF06772">
    <property type="entry name" value="LtrA"/>
    <property type="match status" value="1"/>
</dbReference>
<organism evidence="2 3">
    <name type="scientific">Planococcus liqunii</name>
    <dbReference type="NCBI Taxonomy" id="3058394"/>
    <lineage>
        <taxon>Bacteria</taxon>
        <taxon>Bacillati</taxon>
        <taxon>Bacillota</taxon>
        <taxon>Bacilli</taxon>
        <taxon>Bacillales</taxon>
        <taxon>Caryophanaceae</taxon>
        <taxon>Planococcus</taxon>
    </lineage>
</organism>
<feature type="transmembrane region" description="Helical" evidence="1">
    <location>
        <begin position="97"/>
        <end position="118"/>
    </location>
</feature>
<evidence type="ECO:0000313" key="3">
    <source>
        <dbReference type="Proteomes" id="UP001172054"/>
    </source>
</evidence>
<evidence type="ECO:0000313" key="2">
    <source>
        <dbReference type="EMBL" id="MDN7226714.1"/>
    </source>
</evidence>
<keyword evidence="1" id="KW-0812">Transmembrane</keyword>
<feature type="transmembrane region" description="Helical" evidence="1">
    <location>
        <begin position="217"/>
        <end position="236"/>
    </location>
</feature>
<dbReference type="PANTHER" id="PTHR36840:SF1">
    <property type="entry name" value="BLL5714 PROTEIN"/>
    <property type="match status" value="1"/>
</dbReference>
<keyword evidence="1" id="KW-0472">Membrane</keyword>
<comment type="caution">
    <text evidence="2">The sequence shown here is derived from an EMBL/GenBank/DDBJ whole genome shotgun (WGS) entry which is preliminary data.</text>
</comment>
<dbReference type="RefSeq" id="WP_301725665.1">
    <property type="nucleotide sequence ID" value="NZ_JAUJWW010000002.1"/>
</dbReference>
<keyword evidence="3" id="KW-1185">Reference proteome</keyword>
<gene>
    <name evidence="2" type="ORF">QWY15_05325</name>
</gene>
<dbReference type="InterPro" id="IPR010640">
    <property type="entry name" value="Low_temperature_requirement_A"/>
</dbReference>
<feature type="transmembrane region" description="Helical" evidence="1">
    <location>
        <begin position="74"/>
        <end position="91"/>
    </location>
</feature>
<keyword evidence="1" id="KW-1133">Transmembrane helix</keyword>